<evidence type="ECO:0000313" key="2">
    <source>
        <dbReference type="EMBL" id="CEA09378.1"/>
    </source>
</evidence>
<dbReference type="SUPFAM" id="SSF55729">
    <property type="entry name" value="Acyl-CoA N-acyltransferases (Nat)"/>
    <property type="match status" value="1"/>
</dbReference>
<dbReference type="PATRIC" id="fig|1461584.3.peg.2719"/>
<accession>A0A078MQ77</accession>
<dbReference type="InterPro" id="IPR016181">
    <property type="entry name" value="Acyl_CoA_acyltransferase"/>
</dbReference>
<protein>
    <submittedName>
        <fullName evidence="2">Ribosomal-protein-S5-alanine N-acetyltransferase</fullName>
    </submittedName>
</protein>
<keyword evidence="2" id="KW-0808">Transferase</keyword>
<organism evidence="2">
    <name type="scientific">Arthrobacter saudimassiliensis</name>
    <dbReference type="NCBI Taxonomy" id="1461584"/>
    <lineage>
        <taxon>Bacteria</taxon>
        <taxon>Bacillati</taxon>
        <taxon>Actinomycetota</taxon>
        <taxon>Actinomycetes</taxon>
        <taxon>Micrococcales</taxon>
        <taxon>Micrococcaceae</taxon>
        <taxon>Arthrobacter</taxon>
    </lineage>
</organism>
<dbReference type="GO" id="GO:1990189">
    <property type="term" value="F:protein N-terminal-serine acetyltransferase activity"/>
    <property type="evidence" value="ECO:0007669"/>
    <property type="project" value="TreeGrafter"/>
</dbReference>
<dbReference type="PANTHER" id="PTHR43441">
    <property type="entry name" value="RIBOSOMAL-PROTEIN-SERINE ACETYLTRANSFERASE"/>
    <property type="match status" value="1"/>
</dbReference>
<feature type="domain" description="N-acetyltransferase" evidence="1">
    <location>
        <begin position="20"/>
        <end position="182"/>
    </location>
</feature>
<dbReference type="GO" id="GO:0005737">
    <property type="term" value="C:cytoplasm"/>
    <property type="evidence" value="ECO:0007669"/>
    <property type="project" value="TreeGrafter"/>
</dbReference>
<dbReference type="GO" id="GO:0008999">
    <property type="term" value="F:protein-N-terminal-alanine acetyltransferase activity"/>
    <property type="evidence" value="ECO:0007669"/>
    <property type="project" value="TreeGrafter"/>
</dbReference>
<dbReference type="InterPro" id="IPR000182">
    <property type="entry name" value="GNAT_dom"/>
</dbReference>
<dbReference type="Gene3D" id="3.40.630.30">
    <property type="match status" value="1"/>
</dbReference>
<evidence type="ECO:0000259" key="1">
    <source>
        <dbReference type="PROSITE" id="PS51186"/>
    </source>
</evidence>
<dbReference type="EMBL" id="LN483072">
    <property type="protein sequence ID" value="CEA09378.1"/>
    <property type="molecule type" value="Genomic_DNA"/>
</dbReference>
<gene>
    <name evidence="2" type="ORF">BN1051_02747</name>
</gene>
<dbReference type="AlphaFoldDB" id="A0A078MQ77"/>
<dbReference type="Pfam" id="PF13302">
    <property type="entry name" value="Acetyltransf_3"/>
    <property type="match status" value="1"/>
</dbReference>
<dbReference type="PANTHER" id="PTHR43441:SF10">
    <property type="entry name" value="ACETYLTRANSFERASE"/>
    <property type="match status" value="1"/>
</dbReference>
<name>A0A078MQ77_9MICC</name>
<dbReference type="InterPro" id="IPR051908">
    <property type="entry name" value="Ribosomal_N-acetyltransferase"/>
</dbReference>
<reference evidence="2" key="1">
    <citation type="submission" date="2014-07" db="EMBL/GenBank/DDBJ databases">
        <authorList>
            <person name="Urmite Genomes Urmite Genomes"/>
        </authorList>
    </citation>
    <scope>NUCLEOTIDE SEQUENCE</scope>
    <source>
        <strain evidence="2">11W110_air</strain>
    </source>
</reference>
<proteinExistence type="predicted"/>
<dbReference type="PROSITE" id="PS51186">
    <property type="entry name" value="GNAT"/>
    <property type="match status" value="1"/>
</dbReference>
<sequence>MIEESSLPPWPVSPPAHGGVLLRTAVEDDVAMARELSTDPYVPLIGTLPHRATEEQALEWVRRQRSRHAEGAGFSFTVAETETGRAVGQCGLWLRELEQGRATAGYSLVPSARGRGLAADALSALTAFAWTLPELHRIALYIEPWNTGSVRTAEHAGYSREGLLRSYQEIGGRRRDMLLYAAVRP</sequence>